<reference evidence="2" key="2">
    <citation type="submission" date="2020-09" db="EMBL/GenBank/DDBJ databases">
        <authorList>
            <person name="Sun Q."/>
            <person name="Ohkuma M."/>
        </authorList>
    </citation>
    <scope>NUCLEOTIDE SEQUENCE</scope>
    <source>
        <strain evidence="2">JCM 4125</strain>
    </source>
</reference>
<sequence length="68" mass="7341">MTAWRRLRDWTKADVWPQRHEVLPAELRSVGLLDTGGAAIVGSHAKTLKGGSHRASPVDRARPAAGTT</sequence>
<comment type="caution">
    <text evidence="2">The sequence shown here is derived from an EMBL/GenBank/DDBJ whole genome shotgun (WGS) entry which is preliminary data.</text>
</comment>
<accession>A0A918HPV9</accession>
<evidence type="ECO:0000256" key="1">
    <source>
        <dbReference type="SAM" id="MobiDB-lite"/>
    </source>
</evidence>
<dbReference type="EMBL" id="BMSA01000042">
    <property type="protein sequence ID" value="GGT93207.1"/>
    <property type="molecule type" value="Genomic_DNA"/>
</dbReference>
<evidence type="ECO:0000313" key="3">
    <source>
        <dbReference type="Proteomes" id="UP000646776"/>
    </source>
</evidence>
<proteinExistence type="predicted"/>
<dbReference type="Proteomes" id="UP000646776">
    <property type="component" value="Unassembled WGS sequence"/>
</dbReference>
<reference evidence="2" key="1">
    <citation type="journal article" date="2014" name="Int. J. Syst. Evol. Microbiol.">
        <title>Complete genome sequence of Corynebacterium casei LMG S-19264T (=DSM 44701T), isolated from a smear-ripened cheese.</title>
        <authorList>
            <consortium name="US DOE Joint Genome Institute (JGI-PGF)"/>
            <person name="Walter F."/>
            <person name="Albersmeier A."/>
            <person name="Kalinowski J."/>
            <person name="Ruckert C."/>
        </authorList>
    </citation>
    <scope>NUCLEOTIDE SEQUENCE</scope>
    <source>
        <strain evidence="2">JCM 4125</strain>
    </source>
</reference>
<evidence type="ECO:0000313" key="2">
    <source>
        <dbReference type="EMBL" id="GGT93207.1"/>
    </source>
</evidence>
<dbReference type="AlphaFoldDB" id="A0A918HPV9"/>
<gene>
    <name evidence="2" type="ORF">GCM10010226_83870</name>
</gene>
<name>A0A918HPV9_9ACTN</name>
<organism evidence="2 3">
    <name type="scientific">Streptomyces phaeofaciens</name>
    <dbReference type="NCBI Taxonomy" id="68254"/>
    <lineage>
        <taxon>Bacteria</taxon>
        <taxon>Bacillati</taxon>
        <taxon>Actinomycetota</taxon>
        <taxon>Actinomycetes</taxon>
        <taxon>Kitasatosporales</taxon>
        <taxon>Streptomycetaceae</taxon>
        <taxon>Streptomyces</taxon>
    </lineage>
</organism>
<protein>
    <submittedName>
        <fullName evidence="2">Uncharacterized protein</fullName>
    </submittedName>
</protein>
<keyword evidence="3" id="KW-1185">Reference proteome</keyword>
<feature type="region of interest" description="Disordered" evidence="1">
    <location>
        <begin position="47"/>
        <end position="68"/>
    </location>
</feature>